<dbReference type="Pfam" id="PF13715">
    <property type="entry name" value="CarbopepD_reg_2"/>
    <property type="match status" value="1"/>
</dbReference>
<reference evidence="11" key="1">
    <citation type="submission" date="2021-04" db="EMBL/GenBank/DDBJ databases">
        <authorList>
            <person name="Rodrigo-Torres L."/>
            <person name="Arahal R. D."/>
            <person name="Lucena T."/>
        </authorList>
    </citation>
    <scope>NUCLEOTIDE SEQUENCE</scope>
    <source>
        <strain evidence="11">CECT 9275</strain>
    </source>
</reference>
<organism evidence="11 12">
    <name type="scientific">Dyadobacter helix</name>
    <dbReference type="NCBI Taxonomy" id="2822344"/>
    <lineage>
        <taxon>Bacteria</taxon>
        <taxon>Pseudomonadati</taxon>
        <taxon>Bacteroidota</taxon>
        <taxon>Cytophagia</taxon>
        <taxon>Cytophagales</taxon>
        <taxon>Spirosomataceae</taxon>
        <taxon>Dyadobacter</taxon>
    </lineage>
</organism>
<evidence type="ECO:0000256" key="8">
    <source>
        <dbReference type="PROSITE-ProRule" id="PRU01360"/>
    </source>
</evidence>
<dbReference type="PANTHER" id="PTHR30069">
    <property type="entry name" value="TONB-DEPENDENT OUTER MEMBRANE RECEPTOR"/>
    <property type="match status" value="1"/>
</dbReference>
<comment type="subcellular location">
    <subcellularLocation>
        <location evidence="1 8">Cell outer membrane</location>
        <topology evidence="1 8">Multi-pass membrane protein</topology>
    </subcellularLocation>
</comment>
<keyword evidence="2 8" id="KW-0813">Transport</keyword>
<evidence type="ECO:0000256" key="6">
    <source>
        <dbReference type="ARBA" id="ARBA00023136"/>
    </source>
</evidence>
<keyword evidence="12" id="KW-1185">Reference proteome</keyword>
<keyword evidence="7 8" id="KW-0998">Cell outer membrane</keyword>
<evidence type="ECO:0000256" key="3">
    <source>
        <dbReference type="ARBA" id="ARBA00022452"/>
    </source>
</evidence>
<dbReference type="Gene3D" id="2.170.130.10">
    <property type="entry name" value="TonB-dependent receptor, plug domain"/>
    <property type="match status" value="1"/>
</dbReference>
<keyword evidence="4 8" id="KW-0812">Transmembrane</keyword>
<evidence type="ECO:0000256" key="4">
    <source>
        <dbReference type="ARBA" id="ARBA00022692"/>
    </source>
</evidence>
<evidence type="ECO:0000313" key="11">
    <source>
        <dbReference type="EMBL" id="CAG5009177.1"/>
    </source>
</evidence>
<evidence type="ECO:0000256" key="2">
    <source>
        <dbReference type="ARBA" id="ARBA00022448"/>
    </source>
</evidence>
<dbReference type="GO" id="GO:0009279">
    <property type="term" value="C:cell outer membrane"/>
    <property type="evidence" value="ECO:0007669"/>
    <property type="project" value="UniProtKB-SubCell"/>
</dbReference>
<evidence type="ECO:0000256" key="7">
    <source>
        <dbReference type="ARBA" id="ARBA00023237"/>
    </source>
</evidence>
<proteinExistence type="inferred from homology"/>
<evidence type="ECO:0000256" key="5">
    <source>
        <dbReference type="ARBA" id="ARBA00022729"/>
    </source>
</evidence>
<dbReference type="InterPro" id="IPR008969">
    <property type="entry name" value="CarboxyPept-like_regulatory"/>
</dbReference>
<evidence type="ECO:0000313" key="12">
    <source>
        <dbReference type="Proteomes" id="UP000680038"/>
    </source>
</evidence>
<keyword evidence="6 8" id="KW-0472">Membrane</keyword>
<feature type="signal peptide" evidence="9">
    <location>
        <begin position="1"/>
        <end position="31"/>
    </location>
</feature>
<dbReference type="Proteomes" id="UP000680038">
    <property type="component" value="Unassembled WGS sequence"/>
</dbReference>
<evidence type="ECO:0000256" key="1">
    <source>
        <dbReference type="ARBA" id="ARBA00004571"/>
    </source>
</evidence>
<accession>A0A916JFY9</accession>
<sequence>MKKNFFSMKNEKLKGALMLALMMIMSLTADAQTKQTISGFVKDLANGEGLIGVSVYVRETETGVTTNTYGFYSLTLPAGQYNVVYSYIGYQKIIKEVNLSTDQTVNIEMADESNQLQEVTISTQKEDENVRSIEMSVNKVEMKTIKKMPALLGEVDLIRSIQLLPGVTTVGEGASGFNVRGGDISQNLVLLDEAPVYNSSHLFGFFSVFNPDAVKDVKLIKGGIPAQYGGRISSILDVRMKEGNAKKREINGGIGSIFSRLTYEQPFAAGKGSFIVAARRSYIDILAKPFLNKDLRDSKFNFYDLTAKVNYRLGEKDTFFASGYFGKDVFGGGDFAFGWGNATATGRWNHIFSNKLFMNLTGYYSNYDYSLGQNVNDDNARDKFDWKSKIISKSIKPDFTYYITPNNQLTFGGQYIRYDSRPGKAIAISEGETTDISLDPKYADESALYIGNEQKFGDKISLQYGIRYSYFRSLGPGTEYDYIEEVKGQRKLPVLPGKEYGKGDVIKSYGNWEPRASLNIGLNATTSIKASYNRTAQYLHLLSNTAASSPLDVWTLSSPIIKPEMADQVALGWFQNFKDNTYEASVEVYYKKLYNQIDYVPGSDLLLNQYFTGDLLFGKGRAYGAEFYLKKNKGKLTGWVSYTLSRTERQVETVNNDDWFPARFDKPHNFTSVAIYELRKRLTLSANFTIASGTPATFATNRYEIQGWALGNNYEGKRNNSRIPAYHRLDLAATLKSKRKLFKTGEGEWVFSVYNVYNRRNPFSVYTRVNEDNALKTEAVRYSVIGSMIPSVTYNFKF</sequence>
<dbReference type="InterPro" id="IPR039426">
    <property type="entry name" value="TonB-dep_rcpt-like"/>
</dbReference>
<dbReference type="PANTHER" id="PTHR30069:SF29">
    <property type="entry name" value="HEMOGLOBIN AND HEMOGLOBIN-HAPTOGLOBIN-BINDING PROTEIN 1-RELATED"/>
    <property type="match status" value="1"/>
</dbReference>
<dbReference type="InterPro" id="IPR037066">
    <property type="entry name" value="Plug_dom_sf"/>
</dbReference>
<comment type="caution">
    <text evidence="11">The sequence shown here is derived from an EMBL/GenBank/DDBJ whole genome shotgun (WGS) entry which is preliminary data.</text>
</comment>
<dbReference type="InterPro" id="IPR012910">
    <property type="entry name" value="Plug_dom"/>
</dbReference>
<feature type="domain" description="TonB-dependent receptor plug" evidence="10">
    <location>
        <begin position="131"/>
        <end position="231"/>
    </location>
</feature>
<dbReference type="AlphaFoldDB" id="A0A916JFY9"/>
<dbReference type="SUPFAM" id="SSF56935">
    <property type="entry name" value="Porins"/>
    <property type="match status" value="1"/>
</dbReference>
<protein>
    <recommendedName>
        <fullName evidence="10">TonB-dependent receptor plug domain-containing protein</fullName>
    </recommendedName>
</protein>
<dbReference type="SUPFAM" id="SSF49464">
    <property type="entry name" value="Carboxypeptidase regulatory domain-like"/>
    <property type="match status" value="1"/>
</dbReference>
<dbReference type="EMBL" id="CAJRAF010000002">
    <property type="protein sequence ID" value="CAG5009177.1"/>
    <property type="molecule type" value="Genomic_DNA"/>
</dbReference>
<evidence type="ECO:0000259" key="10">
    <source>
        <dbReference type="Pfam" id="PF07715"/>
    </source>
</evidence>
<feature type="chain" id="PRO_5037540183" description="TonB-dependent receptor plug domain-containing protein" evidence="9">
    <location>
        <begin position="32"/>
        <end position="798"/>
    </location>
</feature>
<dbReference type="GO" id="GO:0044718">
    <property type="term" value="P:siderophore transmembrane transport"/>
    <property type="evidence" value="ECO:0007669"/>
    <property type="project" value="TreeGrafter"/>
</dbReference>
<dbReference type="PROSITE" id="PS52016">
    <property type="entry name" value="TONB_DEPENDENT_REC_3"/>
    <property type="match status" value="1"/>
</dbReference>
<keyword evidence="3 8" id="KW-1134">Transmembrane beta strand</keyword>
<dbReference type="Gene3D" id="2.60.40.1120">
    <property type="entry name" value="Carboxypeptidase-like, regulatory domain"/>
    <property type="match status" value="1"/>
</dbReference>
<keyword evidence="5 9" id="KW-0732">Signal</keyword>
<name>A0A916JFY9_9BACT</name>
<gene>
    <name evidence="11" type="ORF">DYBT9275_04439</name>
</gene>
<dbReference type="Pfam" id="PF07715">
    <property type="entry name" value="Plug"/>
    <property type="match status" value="1"/>
</dbReference>
<evidence type="ECO:0000256" key="9">
    <source>
        <dbReference type="SAM" id="SignalP"/>
    </source>
</evidence>
<comment type="similarity">
    <text evidence="8">Belongs to the TonB-dependent receptor family.</text>
</comment>
<dbReference type="GO" id="GO:0015344">
    <property type="term" value="F:siderophore uptake transmembrane transporter activity"/>
    <property type="evidence" value="ECO:0007669"/>
    <property type="project" value="TreeGrafter"/>
</dbReference>
<dbReference type="Gene3D" id="2.40.170.20">
    <property type="entry name" value="TonB-dependent receptor, beta-barrel domain"/>
    <property type="match status" value="1"/>
</dbReference>
<dbReference type="InterPro" id="IPR036942">
    <property type="entry name" value="Beta-barrel_TonB_sf"/>
</dbReference>